<evidence type="ECO:0000259" key="3">
    <source>
        <dbReference type="SMART" id="SM00829"/>
    </source>
</evidence>
<protein>
    <submittedName>
        <fullName evidence="4">Putative formaldehyde dehydrogenase AdhA</fullName>
        <ecNumber evidence="4">1.1.1.-</ecNumber>
    </submittedName>
</protein>
<evidence type="ECO:0000313" key="4">
    <source>
        <dbReference type="EMBL" id="AMY22452.1"/>
    </source>
</evidence>
<keyword evidence="1" id="KW-0521">NADP</keyword>
<dbReference type="PANTHER" id="PTHR48106:SF18">
    <property type="entry name" value="QUINONE OXIDOREDUCTASE PIG3"/>
    <property type="match status" value="1"/>
</dbReference>
<dbReference type="SUPFAM" id="SSF50129">
    <property type="entry name" value="GroES-like"/>
    <property type="match status" value="1"/>
</dbReference>
<dbReference type="Gene3D" id="3.90.180.10">
    <property type="entry name" value="Medium-chain alcohol dehydrogenases, catalytic domain"/>
    <property type="match status" value="1"/>
</dbReference>
<reference evidence="5" key="2">
    <citation type="submission" date="2016-04" db="EMBL/GenBank/DDBJ databases">
        <title>Complete Genome and Plasmid Sequences for Rhodococcus fascians D188 and Draft Sequences for Rhodococcus spp. Isolates PBTS 1 and PBTS 2.</title>
        <authorList>
            <person name="Stamer R."/>
            <person name="Vereecke D."/>
            <person name="Zhang Y."/>
            <person name="Schilkey F."/>
            <person name="Devitt N."/>
            <person name="Randall J."/>
        </authorList>
    </citation>
    <scope>NUCLEOTIDE SEQUENCE [LARGE SCALE GENOMIC DNA]</scope>
    <source>
        <strain evidence="5">PBTS2</strain>
    </source>
</reference>
<dbReference type="GO" id="GO:0070402">
    <property type="term" value="F:NADPH binding"/>
    <property type="evidence" value="ECO:0007669"/>
    <property type="project" value="TreeGrafter"/>
</dbReference>
<dbReference type="PATRIC" id="fig|1653479.3.peg.1158"/>
<gene>
    <name evidence="4" type="primary">adhA_1</name>
    <name evidence="4" type="ORF">A3Q41_01141</name>
</gene>
<dbReference type="EC" id="1.1.1.-" evidence="4"/>
<dbReference type="InterPro" id="IPR011032">
    <property type="entry name" value="GroES-like_sf"/>
</dbReference>
<name>A0A143QIV5_RHOFA</name>
<dbReference type="CDD" id="cd08270">
    <property type="entry name" value="MDR4"/>
    <property type="match status" value="1"/>
</dbReference>
<keyword evidence="5" id="KW-1185">Reference proteome</keyword>
<dbReference type="GO" id="GO:0016651">
    <property type="term" value="F:oxidoreductase activity, acting on NAD(P)H"/>
    <property type="evidence" value="ECO:0007669"/>
    <property type="project" value="TreeGrafter"/>
</dbReference>
<feature type="domain" description="Enoyl reductase (ER)" evidence="3">
    <location>
        <begin position="6"/>
        <end position="304"/>
    </location>
</feature>
<evidence type="ECO:0000256" key="2">
    <source>
        <dbReference type="ARBA" id="ARBA00023002"/>
    </source>
</evidence>
<dbReference type="InterPro" id="IPR020843">
    <property type="entry name" value="ER"/>
</dbReference>
<dbReference type="InterPro" id="IPR036291">
    <property type="entry name" value="NAD(P)-bd_dom_sf"/>
</dbReference>
<proteinExistence type="predicted"/>
<dbReference type="Proteomes" id="UP000076038">
    <property type="component" value="Chromosome"/>
</dbReference>
<dbReference type="KEGG" id="rhs:A3Q41_01141"/>
<dbReference type="Pfam" id="PF00107">
    <property type="entry name" value="ADH_zinc_N"/>
    <property type="match status" value="1"/>
</dbReference>
<sequence length="308" mass="31852">MYTTINTPDSDTPIQRLEAEDPKPAADEALVQIHSFSVNRGELSLMAARGHGWRPGQDISGVVIDAAADGSGPKAGTPIVGMVDGAGWSELAAVRTDRMAVLPDTLGTNIAAALPMAGLTALRTVRMGGDLLGRKVLITGANGGVGRFQIQLASAAGASVTATTTAGENEASELIELGATEVTTTPSDASGPFDLIIESVGGAVLEAALSVLAPRGTLVMIGNSSGSKAELDVFSFMGHEGATITNYMSYAVAYPEREDLELLVGLAADGRLDPTPGYCVDWSELIHVIELMKRRELPGGKAVLTISH</sequence>
<dbReference type="Gene3D" id="3.40.50.720">
    <property type="entry name" value="NAD(P)-binding Rossmann-like Domain"/>
    <property type="match status" value="1"/>
</dbReference>
<dbReference type="EMBL" id="CP015220">
    <property type="protein sequence ID" value="AMY22452.1"/>
    <property type="molecule type" value="Genomic_DNA"/>
</dbReference>
<dbReference type="PANTHER" id="PTHR48106">
    <property type="entry name" value="QUINONE OXIDOREDUCTASE PIG3-RELATED"/>
    <property type="match status" value="1"/>
</dbReference>
<dbReference type="AlphaFoldDB" id="A0A143QIV5"/>
<dbReference type="InterPro" id="IPR013149">
    <property type="entry name" value="ADH-like_C"/>
</dbReference>
<dbReference type="RefSeq" id="WP_027494642.1">
    <property type="nucleotide sequence ID" value="NZ_CAKKLU010000001.1"/>
</dbReference>
<keyword evidence="2 4" id="KW-0560">Oxidoreductase</keyword>
<evidence type="ECO:0000256" key="1">
    <source>
        <dbReference type="ARBA" id="ARBA00022857"/>
    </source>
</evidence>
<dbReference type="SMART" id="SM00829">
    <property type="entry name" value="PKS_ER"/>
    <property type="match status" value="1"/>
</dbReference>
<reference evidence="4 5" key="1">
    <citation type="journal article" date="2016" name="Genome Announc.">
        <title>Complete Genome and Plasmid Sequences for Rhodococcus fascians D188 and Draft Sequences for Rhodococcus Isolates PBTS 1 and PBTS 2.</title>
        <authorList>
            <person name="Stamler R.A."/>
            <person name="Vereecke D."/>
            <person name="Zhang Y."/>
            <person name="Schilkey F."/>
            <person name="Devitt N."/>
            <person name="Randall J.J."/>
        </authorList>
    </citation>
    <scope>NUCLEOTIDE SEQUENCE [LARGE SCALE GENOMIC DNA]</scope>
    <source>
        <strain evidence="4 5">PBTS2</strain>
    </source>
</reference>
<evidence type="ECO:0000313" key="5">
    <source>
        <dbReference type="Proteomes" id="UP000076038"/>
    </source>
</evidence>
<organism evidence="4 5">
    <name type="scientific">Rhodococcoides fascians</name>
    <name type="common">Rhodococcus fascians</name>
    <dbReference type="NCBI Taxonomy" id="1828"/>
    <lineage>
        <taxon>Bacteria</taxon>
        <taxon>Bacillati</taxon>
        <taxon>Actinomycetota</taxon>
        <taxon>Actinomycetes</taxon>
        <taxon>Mycobacteriales</taxon>
        <taxon>Nocardiaceae</taxon>
        <taxon>Rhodococcoides</taxon>
    </lineage>
</organism>
<dbReference type="OrthoDB" id="3813297at2"/>
<accession>A0A143QIV5</accession>
<dbReference type="SUPFAM" id="SSF51735">
    <property type="entry name" value="NAD(P)-binding Rossmann-fold domains"/>
    <property type="match status" value="1"/>
</dbReference>